<dbReference type="PROSITE" id="PS00894">
    <property type="entry name" value="HTH_DEOR_1"/>
    <property type="match status" value="1"/>
</dbReference>
<dbReference type="PANTHER" id="PTHR30146">
    <property type="entry name" value="LACI-RELATED TRANSCRIPTIONAL REPRESSOR"/>
    <property type="match status" value="1"/>
</dbReference>
<keyword evidence="2 6" id="KW-0238">DNA-binding</keyword>
<dbReference type="Proteomes" id="UP000636579">
    <property type="component" value="Unassembled WGS sequence"/>
</dbReference>
<keyword evidence="1" id="KW-0805">Transcription regulation</keyword>
<dbReference type="EMBL" id="JADBEE010000002">
    <property type="protein sequence ID" value="MBE1515712.1"/>
    <property type="molecule type" value="Genomic_DNA"/>
</dbReference>
<dbReference type="SMART" id="SM00420">
    <property type="entry name" value="HTH_DEOR"/>
    <property type="match status" value="1"/>
</dbReference>
<feature type="region of interest" description="Disordered" evidence="4">
    <location>
        <begin position="244"/>
        <end position="272"/>
    </location>
</feature>
<protein>
    <submittedName>
        <fullName evidence="6">DNA-binding LacI/PurR family transcriptional regulator</fullName>
    </submittedName>
</protein>
<evidence type="ECO:0000313" key="7">
    <source>
        <dbReference type="Proteomes" id="UP000636579"/>
    </source>
</evidence>
<evidence type="ECO:0000256" key="2">
    <source>
        <dbReference type="ARBA" id="ARBA00023125"/>
    </source>
</evidence>
<evidence type="ECO:0000313" key="6">
    <source>
        <dbReference type="EMBL" id="MBE1515712.1"/>
    </source>
</evidence>
<feature type="domain" description="HTH deoR-type" evidence="5">
    <location>
        <begin position="5"/>
        <end position="60"/>
    </location>
</feature>
<dbReference type="Gene3D" id="1.10.10.10">
    <property type="entry name" value="Winged helix-like DNA-binding domain superfamily/Winged helix DNA-binding domain"/>
    <property type="match status" value="1"/>
</dbReference>
<dbReference type="PANTHER" id="PTHR30146:SF155">
    <property type="entry name" value="ALANINE RACEMASE"/>
    <property type="match status" value="1"/>
</dbReference>
<organism evidence="6 7">
    <name type="scientific">Nesterenkonia halotolerans</name>
    <dbReference type="NCBI Taxonomy" id="225325"/>
    <lineage>
        <taxon>Bacteria</taxon>
        <taxon>Bacillati</taxon>
        <taxon>Actinomycetota</taxon>
        <taxon>Actinomycetes</taxon>
        <taxon>Micrococcales</taxon>
        <taxon>Micrococcaceae</taxon>
        <taxon>Nesterenkonia</taxon>
    </lineage>
</organism>
<dbReference type="InterPro" id="IPR001034">
    <property type="entry name" value="DeoR_HTH"/>
</dbReference>
<dbReference type="RefSeq" id="WP_192592513.1">
    <property type="nucleotide sequence ID" value="NZ_JADBEE010000002.1"/>
</dbReference>
<name>A0ABR9JA08_9MICC</name>
<dbReference type="SUPFAM" id="SSF53822">
    <property type="entry name" value="Periplasmic binding protein-like I"/>
    <property type="match status" value="1"/>
</dbReference>
<dbReference type="InterPro" id="IPR028082">
    <property type="entry name" value="Peripla_BP_I"/>
</dbReference>
<dbReference type="InterPro" id="IPR046335">
    <property type="entry name" value="LacI/GalR-like_sensor"/>
</dbReference>
<dbReference type="InterPro" id="IPR018356">
    <property type="entry name" value="Tscrpt_reg_HTH_DeoR_CS"/>
</dbReference>
<reference evidence="6 7" key="1">
    <citation type="submission" date="2020-10" db="EMBL/GenBank/DDBJ databases">
        <title>Sequencing the genomes of 1000 actinobacteria strains.</title>
        <authorList>
            <person name="Klenk H.-P."/>
        </authorList>
    </citation>
    <scope>NUCLEOTIDE SEQUENCE [LARGE SCALE GENOMIC DNA]</scope>
    <source>
        <strain evidence="6 7">DSM 15474</strain>
    </source>
</reference>
<keyword evidence="7" id="KW-1185">Reference proteome</keyword>
<evidence type="ECO:0000259" key="5">
    <source>
        <dbReference type="PROSITE" id="PS51000"/>
    </source>
</evidence>
<dbReference type="GO" id="GO:0003677">
    <property type="term" value="F:DNA binding"/>
    <property type="evidence" value="ECO:0007669"/>
    <property type="project" value="UniProtKB-KW"/>
</dbReference>
<evidence type="ECO:0000256" key="4">
    <source>
        <dbReference type="SAM" id="MobiDB-lite"/>
    </source>
</evidence>
<proteinExistence type="predicted"/>
<keyword evidence="3" id="KW-0804">Transcription</keyword>
<dbReference type="Pfam" id="PF08220">
    <property type="entry name" value="HTH_DeoR"/>
    <property type="match status" value="1"/>
</dbReference>
<evidence type="ECO:0000256" key="1">
    <source>
        <dbReference type="ARBA" id="ARBA00023015"/>
    </source>
</evidence>
<evidence type="ECO:0000256" key="3">
    <source>
        <dbReference type="ARBA" id="ARBA00023163"/>
    </source>
</evidence>
<dbReference type="InterPro" id="IPR036390">
    <property type="entry name" value="WH_DNA-bd_sf"/>
</dbReference>
<dbReference type="InterPro" id="IPR036388">
    <property type="entry name" value="WH-like_DNA-bd_sf"/>
</dbReference>
<dbReference type="Gene3D" id="3.40.50.2300">
    <property type="match status" value="2"/>
</dbReference>
<comment type="caution">
    <text evidence="6">The sequence shown here is derived from an EMBL/GenBank/DDBJ whole genome shotgun (WGS) entry which is preliminary data.</text>
</comment>
<accession>A0ABR9JA08</accession>
<dbReference type="Pfam" id="PF13377">
    <property type="entry name" value="Peripla_BP_3"/>
    <property type="match status" value="1"/>
</dbReference>
<dbReference type="SUPFAM" id="SSF46785">
    <property type="entry name" value="Winged helix' DNA-binding domain"/>
    <property type="match status" value="1"/>
</dbReference>
<sequence>MRESIEERRLRILDVLDQHEEVKVAHLAALLNVSMVTVRRDLETMATQGSIQRRHGMVRRAHGEFSGAPEGSASQGTVAIIAPERHSYLGAVTHGARRFLEHAGFRVVLHLTPNTANPERHAVAEMLHSGADGVLLAPRWRTLEQQDHAVAMLADLSLPTVLLERRPSRALGLRSVDSVCTDHVYGVHLALDHLTSKGHVRILLAAREDSPTARTVNSAFVALAREHPGIEHWMTVLSAPDAGATTHPSVSGSAAPVTTKHRARPHHEDPNWLPDLVREQKFTAVIIHSDENALVLSQRLEAAGVRVPQDCAVVAYDDVVAGLGNIPLTAVSPPKEEVGRAGALLLSQRIRAERGGTIWTPHRVELLPDLRVRDST</sequence>
<dbReference type="PROSITE" id="PS51000">
    <property type="entry name" value="HTH_DEOR_2"/>
    <property type="match status" value="1"/>
</dbReference>
<gene>
    <name evidence="6" type="ORF">H4W26_002504</name>
</gene>
<dbReference type="PRINTS" id="PR00037">
    <property type="entry name" value="HTHLACR"/>
</dbReference>